<organism evidence="2 3">
    <name type="scientific">Emticicia aquatilis</name>
    <dbReference type="NCBI Taxonomy" id="1537369"/>
    <lineage>
        <taxon>Bacteria</taxon>
        <taxon>Pseudomonadati</taxon>
        <taxon>Bacteroidota</taxon>
        <taxon>Cytophagia</taxon>
        <taxon>Cytophagales</taxon>
        <taxon>Leadbetterellaceae</taxon>
        <taxon>Emticicia</taxon>
    </lineage>
</organism>
<evidence type="ECO:0000256" key="1">
    <source>
        <dbReference type="SAM" id="SignalP"/>
    </source>
</evidence>
<accession>A0A917DNG9</accession>
<evidence type="ECO:0008006" key="4">
    <source>
        <dbReference type="Google" id="ProtNLM"/>
    </source>
</evidence>
<reference evidence="2" key="2">
    <citation type="submission" date="2020-09" db="EMBL/GenBank/DDBJ databases">
        <authorList>
            <person name="Sun Q."/>
            <person name="Zhou Y."/>
        </authorList>
    </citation>
    <scope>NUCLEOTIDE SEQUENCE</scope>
    <source>
        <strain evidence="2">CGMCC 1.15958</strain>
    </source>
</reference>
<dbReference type="RefSeq" id="WP_188765918.1">
    <property type="nucleotide sequence ID" value="NZ_BMKK01000003.1"/>
</dbReference>
<feature type="chain" id="PRO_5037459975" description="GLPGLI family protein" evidence="1">
    <location>
        <begin position="20"/>
        <end position="255"/>
    </location>
</feature>
<comment type="caution">
    <text evidence="2">The sequence shown here is derived from an EMBL/GenBank/DDBJ whole genome shotgun (WGS) entry which is preliminary data.</text>
</comment>
<sequence>MKNAVAYLILWFSVSSAFAQTASNISESIYRSFYNETITIKPDNPDKVIKRRYGIFIDTTQNSVFCQNLEQRIDLDDYYQSIVFRHCRDFKAAKKMKELWSFKDDTLYNSLPKKWFEAQELNGKTYVFCPKTIKGHYSFHLTDSTIVTTKGEGPETHFIKSVKKFQNSIIIDCFQGSKFTIKVLDPKTKLAIWKMEDTRYEHGVIYRLSVPVSSFKYYNMIVNHSAEDKVPDDLVFDEIDYENLLSFTGKMKARF</sequence>
<dbReference type="Proteomes" id="UP000609064">
    <property type="component" value="Unassembled WGS sequence"/>
</dbReference>
<name>A0A917DNG9_9BACT</name>
<dbReference type="EMBL" id="BMKK01000003">
    <property type="protein sequence ID" value="GGD55868.1"/>
    <property type="molecule type" value="Genomic_DNA"/>
</dbReference>
<gene>
    <name evidence="2" type="ORF">GCM10011514_19950</name>
</gene>
<dbReference type="AlphaFoldDB" id="A0A917DNG9"/>
<proteinExistence type="predicted"/>
<keyword evidence="3" id="KW-1185">Reference proteome</keyword>
<keyword evidence="1" id="KW-0732">Signal</keyword>
<reference evidence="2" key="1">
    <citation type="journal article" date="2014" name="Int. J. Syst. Evol. Microbiol.">
        <title>Complete genome sequence of Corynebacterium casei LMG S-19264T (=DSM 44701T), isolated from a smear-ripened cheese.</title>
        <authorList>
            <consortium name="US DOE Joint Genome Institute (JGI-PGF)"/>
            <person name="Walter F."/>
            <person name="Albersmeier A."/>
            <person name="Kalinowski J."/>
            <person name="Ruckert C."/>
        </authorList>
    </citation>
    <scope>NUCLEOTIDE SEQUENCE</scope>
    <source>
        <strain evidence="2">CGMCC 1.15958</strain>
    </source>
</reference>
<evidence type="ECO:0000313" key="2">
    <source>
        <dbReference type="EMBL" id="GGD55868.1"/>
    </source>
</evidence>
<evidence type="ECO:0000313" key="3">
    <source>
        <dbReference type="Proteomes" id="UP000609064"/>
    </source>
</evidence>
<protein>
    <recommendedName>
        <fullName evidence="4">GLPGLI family protein</fullName>
    </recommendedName>
</protein>
<feature type="signal peptide" evidence="1">
    <location>
        <begin position="1"/>
        <end position="19"/>
    </location>
</feature>